<keyword evidence="8 9" id="KW-0862">Zinc</keyword>
<dbReference type="Gene3D" id="1.50.10.20">
    <property type="match status" value="1"/>
</dbReference>
<dbReference type="PANTHER" id="PTHR11774:SF6">
    <property type="entry name" value="PROTEIN FARNESYLTRANSFERASE SUBUNIT BETA"/>
    <property type="match status" value="1"/>
</dbReference>
<evidence type="ECO:0000313" key="12">
    <source>
        <dbReference type="WBParaSite" id="PTRK_0001179100.1"/>
    </source>
</evidence>
<dbReference type="GO" id="GO:0008270">
    <property type="term" value="F:zinc ion binding"/>
    <property type="evidence" value="ECO:0007669"/>
    <property type="project" value="UniProtKB-UniRule"/>
</dbReference>
<dbReference type="GO" id="GO:0004660">
    <property type="term" value="F:protein farnesyltransferase activity"/>
    <property type="evidence" value="ECO:0007669"/>
    <property type="project" value="UniProtKB-UniRule"/>
</dbReference>
<evidence type="ECO:0000256" key="8">
    <source>
        <dbReference type="ARBA" id="ARBA00022833"/>
    </source>
</evidence>
<dbReference type="InterPro" id="IPR026872">
    <property type="entry name" value="FTB"/>
</dbReference>
<comment type="function">
    <text evidence="9">Catalyzes the transfer of a farnesyl moiety from farnesyl diphosphate to a cysteine at the fourth position from the C-terminus of several proteins. The beta subunit is responsible for peptide-binding.</text>
</comment>
<accession>A0A0N4ZTG2</accession>
<dbReference type="PANTHER" id="PTHR11774">
    <property type="entry name" value="GERANYLGERANYL TRANSFERASE TYPE BETA SUBUNIT"/>
    <property type="match status" value="1"/>
</dbReference>
<organism evidence="11 12">
    <name type="scientific">Parastrongyloides trichosuri</name>
    <name type="common">Possum-specific nematode worm</name>
    <dbReference type="NCBI Taxonomy" id="131310"/>
    <lineage>
        <taxon>Eukaryota</taxon>
        <taxon>Metazoa</taxon>
        <taxon>Ecdysozoa</taxon>
        <taxon>Nematoda</taxon>
        <taxon>Chromadorea</taxon>
        <taxon>Rhabditida</taxon>
        <taxon>Tylenchina</taxon>
        <taxon>Panagrolaimomorpha</taxon>
        <taxon>Strongyloidoidea</taxon>
        <taxon>Strongyloididae</taxon>
        <taxon>Parastrongyloides</taxon>
    </lineage>
</organism>
<dbReference type="GO" id="GO:0097354">
    <property type="term" value="P:prenylation"/>
    <property type="evidence" value="ECO:0007669"/>
    <property type="project" value="UniProtKB-UniRule"/>
</dbReference>
<reference evidence="12" key="1">
    <citation type="submission" date="2017-02" db="UniProtKB">
        <authorList>
            <consortium name="WormBaseParasite"/>
        </authorList>
    </citation>
    <scope>IDENTIFICATION</scope>
</reference>
<dbReference type="Proteomes" id="UP000038045">
    <property type="component" value="Unplaced"/>
</dbReference>
<dbReference type="EC" id="2.5.1.58" evidence="2 9"/>
<dbReference type="SUPFAM" id="SSF48239">
    <property type="entry name" value="Terpenoid cyclases/Protein prenyltransferases"/>
    <property type="match status" value="1"/>
</dbReference>
<keyword evidence="11" id="KW-1185">Reference proteome</keyword>
<evidence type="ECO:0000256" key="5">
    <source>
        <dbReference type="ARBA" id="ARBA00022679"/>
    </source>
</evidence>
<name>A0A0N4ZTG2_PARTI</name>
<dbReference type="InterPro" id="IPR001330">
    <property type="entry name" value="Prenyltrans"/>
</dbReference>
<dbReference type="GO" id="GO:0005965">
    <property type="term" value="C:protein farnesyltransferase complex"/>
    <property type="evidence" value="ECO:0007669"/>
    <property type="project" value="UniProtKB-UniRule"/>
</dbReference>
<evidence type="ECO:0000256" key="7">
    <source>
        <dbReference type="ARBA" id="ARBA00022737"/>
    </source>
</evidence>
<dbReference type="STRING" id="131310.A0A0N4ZTG2"/>
<evidence type="ECO:0000313" key="11">
    <source>
        <dbReference type="Proteomes" id="UP000038045"/>
    </source>
</evidence>
<feature type="domain" description="Prenyltransferase alpha-alpha toroid" evidence="10">
    <location>
        <begin position="58"/>
        <end position="379"/>
    </location>
</feature>
<dbReference type="WBParaSite" id="PTRK_0001179100.1">
    <property type="protein sequence ID" value="PTRK_0001179100.1"/>
    <property type="gene ID" value="PTRK_0001179100"/>
</dbReference>
<evidence type="ECO:0000256" key="2">
    <source>
        <dbReference type="ARBA" id="ARBA00012702"/>
    </source>
</evidence>
<keyword evidence="6 9" id="KW-0479">Metal-binding</keyword>
<comment type="catalytic activity">
    <reaction evidence="9">
        <text>L-cysteinyl-[protein] + (2E,6E)-farnesyl diphosphate = S-(2E,6E)-farnesyl-L-cysteinyl-[protein] + diphosphate</text>
        <dbReference type="Rhea" id="RHEA:13345"/>
        <dbReference type="Rhea" id="RHEA-COMP:10131"/>
        <dbReference type="Rhea" id="RHEA-COMP:11535"/>
        <dbReference type="ChEBI" id="CHEBI:29950"/>
        <dbReference type="ChEBI" id="CHEBI:33019"/>
        <dbReference type="ChEBI" id="CHEBI:86019"/>
        <dbReference type="ChEBI" id="CHEBI:175763"/>
    </reaction>
</comment>
<keyword evidence="5 9" id="KW-0808">Transferase</keyword>
<proteinExistence type="inferred from homology"/>
<comment type="cofactor">
    <cofactor evidence="9">
        <name>Zn(2+)</name>
        <dbReference type="ChEBI" id="CHEBI:29105"/>
    </cofactor>
    <text evidence="9">Binds 1 zinc ion per subunit.</text>
</comment>
<dbReference type="AlphaFoldDB" id="A0A0N4ZTG2"/>
<dbReference type="InterPro" id="IPR045089">
    <property type="entry name" value="PGGT1B-like"/>
</dbReference>
<keyword evidence="7" id="KW-0677">Repeat</keyword>
<evidence type="ECO:0000256" key="4">
    <source>
        <dbReference type="ARBA" id="ARBA00022602"/>
    </source>
</evidence>
<sequence length="394" mass="44327">MLNFSNFCEDAIFNSLNFETNTSTEQKRVEEDVAEAYISYLSFLKLDEDEVFKKCQLFRGAHIEFATKQLSWLVSNLSVMDSSRTWFCFWGIHTLRLLGYPISDKLTNNVITFLKTCQNENGGFAGAPGQLPHLAPTYGAIMCLMELGTEEAYTCINREGMSKFIESLSVGDGSFYMHIGGEIDMRAAYCAISVASILNLDMNILFKGTATWIRDSQTYEGGFGASPDIEAHGGYTYCAVAGLSLLNKLDIIDLTNLSCWIQLKQMPFEGGFCGRTNKLVDACYSFWQGAVFPILKKFALTKKHFIYPEIDVKALQVYTLFISQDPLGGMKDKPGEKCDLYHTCYSLSGLSIAQHYVPENEILGGEDCRLEMIDPRFNVTVKYVEKAIHYFKNI</sequence>
<evidence type="ECO:0000256" key="9">
    <source>
        <dbReference type="RuleBase" id="RU365056"/>
    </source>
</evidence>
<dbReference type="InterPro" id="IPR008930">
    <property type="entry name" value="Terpenoid_cyclase/PrenylTrfase"/>
</dbReference>
<dbReference type="CDD" id="cd02893">
    <property type="entry name" value="FTase"/>
    <property type="match status" value="1"/>
</dbReference>
<protein>
    <recommendedName>
        <fullName evidence="3 9">Protein farnesyltransferase subunit beta</fullName>
        <shortName evidence="9">FTase-beta</shortName>
        <ecNumber evidence="2 9">2.5.1.58</ecNumber>
    </recommendedName>
</protein>
<evidence type="ECO:0000256" key="6">
    <source>
        <dbReference type="ARBA" id="ARBA00022723"/>
    </source>
</evidence>
<comment type="subunit">
    <text evidence="9">Heterodimer of an alpha and a beta subunit.</text>
</comment>
<keyword evidence="4 9" id="KW-0637">Prenyltransferase</keyword>
<evidence type="ECO:0000256" key="3">
    <source>
        <dbReference type="ARBA" id="ARBA00015798"/>
    </source>
</evidence>
<evidence type="ECO:0000259" key="10">
    <source>
        <dbReference type="Pfam" id="PF00432"/>
    </source>
</evidence>
<evidence type="ECO:0000256" key="1">
    <source>
        <dbReference type="ARBA" id="ARBA00010497"/>
    </source>
</evidence>
<comment type="similarity">
    <text evidence="1 9">Belongs to the protein prenyltransferase subunit beta family.</text>
</comment>
<dbReference type="Pfam" id="PF00432">
    <property type="entry name" value="Prenyltrans"/>
    <property type="match status" value="1"/>
</dbReference>